<dbReference type="GO" id="GO:0031683">
    <property type="term" value="F:G-protein beta/gamma-subunit complex binding"/>
    <property type="evidence" value="ECO:0007669"/>
    <property type="project" value="InterPro"/>
</dbReference>
<sequence>MGVCASSPGAGGGVSDADRDAKQRNMEIDKHLDDAHKKAKQELKILLLGSGESGKSTIVKQMKIIHQNGFTEQELFMYRITILKNVMDSVNAIILAMRRLSIEPATLENREKVDQLVHYHLPADANASLPPHIGQMIVDIWTDPVMEQLMARRGEFYLMDNADYFLSNISRIATEDYLPTPQDVLYARSKTTGITETTFSLGSLAIRLVDVGGQRSERTKWIHSFESVTSIIFCVALSEYDQVLLEDSNQNRMAESLVLFESVINSRWFLRTSIILFLNKIDVFQKKLPMRPLADYFPEYTGGNDVNKAAKYILWRFTRVNRAKLQIYPHITQATDTSNIRLVFAAVKETLLQNALRETGFI</sequence>
<evidence type="ECO:0000313" key="16">
    <source>
        <dbReference type="Proteomes" id="UP000037751"/>
    </source>
</evidence>
<dbReference type="RefSeq" id="XP_017991656.1">
    <property type="nucleotide sequence ID" value="XM_018138597.1"/>
</dbReference>
<feature type="region of interest" description="Disordered" evidence="14">
    <location>
        <begin position="1"/>
        <end position="20"/>
    </location>
</feature>
<keyword evidence="4 13" id="KW-0479">Metal-binding</keyword>
<comment type="caution">
    <text evidence="15">The sequence shown here is derived from an EMBL/GenBank/DDBJ whole genome shotgun (WGS) entry which is preliminary data.</text>
</comment>
<dbReference type="GO" id="GO:0007189">
    <property type="term" value="P:adenylate cyclase-activating G protein-coupled receptor signaling pathway"/>
    <property type="evidence" value="ECO:0007669"/>
    <property type="project" value="TreeGrafter"/>
</dbReference>
<dbReference type="PROSITE" id="PS51882">
    <property type="entry name" value="G_ALPHA"/>
    <property type="match status" value="1"/>
</dbReference>
<dbReference type="FunFam" id="3.40.50.300:FF:000181">
    <property type="entry name" value="Guanine nucleotide-binding protein subunit alpha"/>
    <property type="match status" value="1"/>
</dbReference>
<evidence type="ECO:0000256" key="7">
    <source>
        <dbReference type="ARBA" id="ARBA00023134"/>
    </source>
</evidence>
<evidence type="ECO:0000256" key="12">
    <source>
        <dbReference type="PIRSR" id="PIRSR601019-1"/>
    </source>
</evidence>
<dbReference type="FunFam" id="3.40.50.300:FF:000692">
    <property type="entry name" value="Guanine nucleotide-binding protein subunit alpha"/>
    <property type="match status" value="1"/>
</dbReference>
<feature type="binding site" evidence="12">
    <location>
        <begin position="52"/>
        <end position="57"/>
    </location>
    <ligand>
        <name>GTP</name>
        <dbReference type="ChEBI" id="CHEBI:37565"/>
    </ligand>
</feature>
<dbReference type="Proteomes" id="UP000037751">
    <property type="component" value="Unassembled WGS sequence"/>
</dbReference>
<dbReference type="PRINTS" id="PR01241">
    <property type="entry name" value="GPROTEINAFNG"/>
</dbReference>
<feature type="binding site" evidence="13">
    <location>
        <position position="56"/>
    </location>
    <ligand>
        <name>Mg(2+)</name>
        <dbReference type="ChEBI" id="CHEBI:18420"/>
    </ligand>
</feature>
<dbReference type="SUPFAM" id="SSF47895">
    <property type="entry name" value="Transducin (alpha subunit), insertion domain"/>
    <property type="match status" value="1"/>
</dbReference>
<dbReference type="GO" id="GO:0005737">
    <property type="term" value="C:cytoplasm"/>
    <property type="evidence" value="ECO:0007669"/>
    <property type="project" value="TreeGrafter"/>
</dbReference>
<evidence type="ECO:0000256" key="1">
    <source>
        <dbReference type="ARBA" id="ARBA00005804"/>
    </source>
</evidence>
<dbReference type="GO" id="GO:0001664">
    <property type="term" value="F:G protein-coupled receptor binding"/>
    <property type="evidence" value="ECO:0007669"/>
    <property type="project" value="InterPro"/>
</dbReference>
<feature type="binding site" evidence="12">
    <location>
        <begin position="185"/>
        <end position="191"/>
    </location>
    <ligand>
        <name>GTP</name>
        <dbReference type="ChEBI" id="CHEBI:37565"/>
    </ligand>
</feature>
<feature type="binding site" evidence="12">
    <location>
        <position position="334"/>
    </location>
    <ligand>
        <name>GTP</name>
        <dbReference type="ChEBI" id="CHEBI:37565"/>
    </ligand>
</feature>
<evidence type="ECO:0000256" key="14">
    <source>
        <dbReference type="SAM" id="MobiDB-lite"/>
    </source>
</evidence>
<keyword evidence="9" id="KW-0807">Transducer</keyword>
<dbReference type="AlphaFoldDB" id="A0A0M8MTH3"/>
<feature type="binding site" evidence="12">
    <location>
        <begin position="210"/>
        <end position="214"/>
    </location>
    <ligand>
        <name>GTP</name>
        <dbReference type="ChEBI" id="CHEBI:37565"/>
    </ligand>
</feature>
<dbReference type="Pfam" id="PF00503">
    <property type="entry name" value="G-alpha"/>
    <property type="match status" value="1"/>
</dbReference>
<dbReference type="GO" id="GO:0005834">
    <property type="term" value="C:heterotrimeric G-protein complex"/>
    <property type="evidence" value="ECO:0007669"/>
    <property type="project" value="InterPro"/>
</dbReference>
<dbReference type="PRINTS" id="PR00318">
    <property type="entry name" value="GPROTEINA"/>
</dbReference>
<evidence type="ECO:0000256" key="4">
    <source>
        <dbReference type="ARBA" id="ARBA00022723"/>
    </source>
</evidence>
<dbReference type="InterPro" id="IPR002975">
    <property type="entry name" value="Fungi_Gprotein_alpha"/>
</dbReference>
<dbReference type="EMBL" id="LGAV01000004">
    <property type="protein sequence ID" value="KOS14024.1"/>
    <property type="molecule type" value="Genomic_DNA"/>
</dbReference>
<dbReference type="CDD" id="cd00066">
    <property type="entry name" value="G-alpha"/>
    <property type="match status" value="1"/>
</dbReference>
<comment type="similarity">
    <text evidence="1">Belongs to the G-alpha family.</text>
</comment>
<dbReference type="Gene3D" id="3.40.50.300">
    <property type="entry name" value="P-loop containing nucleotide triphosphate hydrolases"/>
    <property type="match status" value="1"/>
</dbReference>
<evidence type="ECO:0000256" key="6">
    <source>
        <dbReference type="ARBA" id="ARBA00022842"/>
    </source>
</evidence>
<dbReference type="InterPro" id="IPR011025">
    <property type="entry name" value="GproteinA_insert"/>
</dbReference>
<evidence type="ECO:0000256" key="5">
    <source>
        <dbReference type="ARBA" id="ARBA00022741"/>
    </source>
</evidence>
<keyword evidence="7 12" id="KW-0342">GTP-binding</keyword>
<evidence type="ECO:0000256" key="9">
    <source>
        <dbReference type="ARBA" id="ARBA00023224"/>
    </source>
</evidence>
<keyword evidence="6 13" id="KW-0460">Magnesium</keyword>
<keyword evidence="10" id="KW-0449">Lipoprotein</keyword>
<dbReference type="GO" id="GO:0003924">
    <property type="term" value="F:GTPase activity"/>
    <property type="evidence" value="ECO:0007669"/>
    <property type="project" value="InterPro"/>
</dbReference>
<feature type="binding site" evidence="13">
    <location>
        <position position="191"/>
    </location>
    <ligand>
        <name>Mg(2+)</name>
        <dbReference type="ChEBI" id="CHEBI:18420"/>
    </ligand>
</feature>
<dbReference type="FunFam" id="1.10.400.10:FF:000007">
    <property type="entry name" value="Guanine nucleotide-binding protein subunit alpha"/>
    <property type="match status" value="1"/>
</dbReference>
<dbReference type="GO" id="GO:0010255">
    <property type="term" value="P:glucose mediated signaling pathway"/>
    <property type="evidence" value="ECO:0007669"/>
    <property type="project" value="UniProtKB-ARBA"/>
</dbReference>
<evidence type="ECO:0000256" key="3">
    <source>
        <dbReference type="ARBA" id="ARBA00022707"/>
    </source>
</evidence>
<name>A0A0M8MTH3_9BASI</name>
<accession>A0A0M8MTH3</accession>
<keyword evidence="3" id="KW-0519">Myristate</keyword>
<dbReference type="SUPFAM" id="SSF52540">
    <property type="entry name" value="P-loop containing nucleoside triphosphate hydrolases"/>
    <property type="match status" value="1"/>
</dbReference>
<evidence type="ECO:0000256" key="10">
    <source>
        <dbReference type="ARBA" id="ARBA00023288"/>
    </source>
</evidence>
<reference evidence="15 16" key="1">
    <citation type="submission" date="2015-07" db="EMBL/GenBank/DDBJ databases">
        <title>Draft Genome Sequence of Malassezia furfur CBS1878 and Malassezia pachydermatis CBS1879.</title>
        <authorList>
            <person name="Triana S."/>
            <person name="Ohm R."/>
            <person name="Gonzalez A."/>
            <person name="DeCock H."/>
            <person name="Restrepo S."/>
            <person name="Celis A."/>
        </authorList>
    </citation>
    <scope>NUCLEOTIDE SEQUENCE [LARGE SCALE GENOMIC DNA]</scope>
    <source>
        <strain evidence="15 16">CBS 1879</strain>
    </source>
</reference>
<dbReference type="InterPro" id="IPR027417">
    <property type="entry name" value="P-loop_NTPase"/>
</dbReference>
<keyword evidence="5 12" id="KW-0547">Nucleotide-binding</keyword>
<dbReference type="GO" id="GO:0005525">
    <property type="term" value="F:GTP binding"/>
    <property type="evidence" value="ECO:0007669"/>
    <property type="project" value="UniProtKB-KW"/>
</dbReference>
<dbReference type="GeneID" id="28730473"/>
<dbReference type="GO" id="GO:0032502">
    <property type="term" value="P:developmental process"/>
    <property type="evidence" value="ECO:0007669"/>
    <property type="project" value="UniProtKB-ARBA"/>
</dbReference>
<dbReference type="PANTHER" id="PTHR10218">
    <property type="entry name" value="GTP-BINDING PROTEIN ALPHA SUBUNIT"/>
    <property type="match status" value="1"/>
</dbReference>
<dbReference type="GO" id="GO:0046872">
    <property type="term" value="F:metal ion binding"/>
    <property type="evidence" value="ECO:0007669"/>
    <property type="project" value="UniProtKB-KW"/>
</dbReference>
<dbReference type="STRING" id="77020.A0A0M8MTH3"/>
<keyword evidence="16" id="KW-1185">Reference proteome</keyword>
<keyword evidence="8" id="KW-0564">Palmitate</keyword>
<dbReference type="InterPro" id="IPR001019">
    <property type="entry name" value="Gprotein_alpha_su"/>
</dbReference>
<evidence type="ECO:0000256" key="11">
    <source>
        <dbReference type="ARBA" id="ARBA00074365"/>
    </source>
</evidence>
<dbReference type="PANTHER" id="PTHR10218:SF369">
    <property type="entry name" value="GUANINE NUCLEOTIDE-BINDING PROTEIN ALPHA-2 SUBUNIT"/>
    <property type="match status" value="1"/>
</dbReference>
<feature type="binding site" evidence="12">
    <location>
        <begin position="279"/>
        <end position="282"/>
    </location>
    <ligand>
        <name>GTP</name>
        <dbReference type="ChEBI" id="CHEBI:37565"/>
    </ligand>
</feature>
<comment type="subunit">
    <text evidence="2">G proteins are composed of 3 units; alpha, beta and gamma. The alpha chain contains the guanine nucleotide binding site.</text>
</comment>
<dbReference type="SMART" id="SM00275">
    <property type="entry name" value="G_alpha"/>
    <property type="match status" value="1"/>
</dbReference>
<protein>
    <recommendedName>
        <fullName evidence="11">Guanine nucleotide-binding protein alpha-3 subunit</fullName>
    </recommendedName>
</protein>
<dbReference type="Gene3D" id="1.10.400.10">
    <property type="entry name" value="GI Alpha 1, domain 2-like"/>
    <property type="match status" value="1"/>
</dbReference>
<dbReference type="OrthoDB" id="5817230at2759"/>
<evidence type="ECO:0000256" key="13">
    <source>
        <dbReference type="PIRSR" id="PIRSR601019-2"/>
    </source>
</evidence>
<gene>
    <name evidence="15" type="ORF">Malapachy_4142</name>
</gene>
<organism evidence="15 16">
    <name type="scientific">Malassezia pachydermatis</name>
    <dbReference type="NCBI Taxonomy" id="77020"/>
    <lineage>
        <taxon>Eukaryota</taxon>
        <taxon>Fungi</taxon>
        <taxon>Dikarya</taxon>
        <taxon>Basidiomycota</taxon>
        <taxon>Ustilaginomycotina</taxon>
        <taxon>Malasseziomycetes</taxon>
        <taxon>Malasseziales</taxon>
        <taxon>Malasseziaceae</taxon>
        <taxon>Malassezia</taxon>
    </lineage>
</organism>
<evidence type="ECO:0000256" key="2">
    <source>
        <dbReference type="ARBA" id="ARBA00011356"/>
    </source>
</evidence>
<dbReference type="VEuPathDB" id="FungiDB:Malapachy_4142"/>
<evidence type="ECO:0000256" key="8">
    <source>
        <dbReference type="ARBA" id="ARBA00023139"/>
    </source>
</evidence>
<evidence type="ECO:0000313" key="15">
    <source>
        <dbReference type="EMBL" id="KOS14024.1"/>
    </source>
</evidence>
<proteinExistence type="inferred from homology"/>